<evidence type="ECO:0000313" key="2">
    <source>
        <dbReference type="Proteomes" id="UP000320055"/>
    </source>
</evidence>
<protein>
    <submittedName>
        <fullName evidence="1">Uncharacterized protein</fullName>
    </submittedName>
</protein>
<sequence length="44" mass="5574">MDKWIVARIYFNQEVLHFVQHKYQDNRYDDIKIRHHTNIFGRID</sequence>
<proteinExistence type="predicted"/>
<name>A0A563VIS1_9CYAN</name>
<accession>A0A563VIS1</accession>
<organism evidence="1 2">
    <name type="scientific">Hyella patelloides LEGE 07179</name>
    <dbReference type="NCBI Taxonomy" id="945734"/>
    <lineage>
        <taxon>Bacteria</taxon>
        <taxon>Bacillati</taxon>
        <taxon>Cyanobacteriota</taxon>
        <taxon>Cyanophyceae</taxon>
        <taxon>Pleurocapsales</taxon>
        <taxon>Hyellaceae</taxon>
        <taxon>Hyella</taxon>
    </lineage>
</organism>
<reference evidence="1 2" key="1">
    <citation type="submission" date="2019-01" db="EMBL/GenBank/DDBJ databases">
        <authorList>
            <person name="Brito A."/>
        </authorList>
    </citation>
    <scope>NUCLEOTIDE SEQUENCE [LARGE SCALE GENOMIC DNA]</scope>
    <source>
        <strain evidence="1">1</strain>
    </source>
</reference>
<dbReference type="Proteomes" id="UP000320055">
    <property type="component" value="Unassembled WGS sequence"/>
</dbReference>
<dbReference type="AlphaFoldDB" id="A0A563VIS1"/>
<keyword evidence="2" id="KW-1185">Reference proteome</keyword>
<dbReference type="EMBL" id="CAACVJ010000002">
    <property type="protein sequence ID" value="VEP11299.1"/>
    <property type="molecule type" value="Genomic_DNA"/>
</dbReference>
<gene>
    <name evidence="1" type="ORF">H1P_100003</name>
</gene>
<evidence type="ECO:0000313" key="1">
    <source>
        <dbReference type="EMBL" id="VEP11299.1"/>
    </source>
</evidence>